<proteinExistence type="predicted"/>
<protein>
    <submittedName>
        <fullName evidence="1">Uncharacterized protein</fullName>
    </submittedName>
</protein>
<accession>X0S9C3</accession>
<feature type="non-terminal residue" evidence="1">
    <location>
        <position position="148"/>
    </location>
</feature>
<gene>
    <name evidence="1" type="ORF">S01H1_05218</name>
</gene>
<dbReference type="EMBL" id="BARS01002720">
    <property type="protein sequence ID" value="GAF71801.1"/>
    <property type="molecule type" value="Genomic_DNA"/>
</dbReference>
<name>X0S9C3_9ZZZZ</name>
<sequence>MALRNYVTHPDDSSPLVAHVVAGALQVQEVNPQDASGQPFSVRNTAFVNVDAATLPILSVQAAVGGSLKMLLRQLEVYNDGQDVAMVDLIHGGTLTGAAFAAVGGTSEFEVDTAATAITGGQVIASIFVGRDTTGKLLTNLNSALLID</sequence>
<evidence type="ECO:0000313" key="1">
    <source>
        <dbReference type="EMBL" id="GAF71801.1"/>
    </source>
</evidence>
<comment type="caution">
    <text evidence="1">The sequence shown here is derived from an EMBL/GenBank/DDBJ whole genome shotgun (WGS) entry which is preliminary data.</text>
</comment>
<dbReference type="AlphaFoldDB" id="X0S9C3"/>
<reference evidence="1" key="1">
    <citation type="journal article" date="2014" name="Front. Microbiol.">
        <title>High frequency of phylogenetically diverse reductive dehalogenase-homologous genes in deep subseafloor sedimentary metagenomes.</title>
        <authorList>
            <person name="Kawai M."/>
            <person name="Futagami T."/>
            <person name="Toyoda A."/>
            <person name="Takaki Y."/>
            <person name="Nishi S."/>
            <person name="Hori S."/>
            <person name="Arai W."/>
            <person name="Tsubouchi T."/>
            <person name="Morono Y."/>
            <person name="Uchiyama I."/>
            <person name="Ito T."/>
            <person name="Fujiyama A."/>
            <person name="Inagaki F."/>
            <person name="Takami H."/>
        </authorList>
    </citation>
    <scope>NUCLEOTIDE SEQUENCE</scope>
    <source>
        <strain evidence="1">Expedition CK06-06</strain>
    </source>
</reference>
<organism evidence="1">
    <name type="scientific">marine sediment metagenome</name>
    <dbReference type="NCBI Taxonomy" id="412755"/>
    <lineage>
        <taxon>unclassified sequences</taxon>
        <taxon>metagenomes</taxon>
        <taxon>ecological metagenomes</taxon>
    </lineage>
</organism>